<name>A0A4Z2FYR3_9TELE</name>
<feature type="compositionally biased region" description="Polar residues" evidence="2">
    <location>
        <begin position="930"/>
        <end position="955"/>
    </location>
</feature>
<dbReference type="PANTHER" id="PTHR16181:SF16">
    <property type="entry name" value="FAMILY WITH SEQUENCE SIMILARITY 83 MEMBER HA"/>
    <property type="match status" value="1"/>
</dbReference>
<feature type="region of interest" description="Disordered" evidence="2">
    <location>
        <begin position="324"/>
        <end position="355"/>
    </location>
</feature>
<feature type="compositionally biased region" description="Basic and acidic residues" evidence="2">
    <location>
        <begin position="526"/>
        <end position="550"/>
    </location>
</feature>
<feature type="compositionally biased region" description="Low complexity" evidence="2">
    <location>
        <begin position="917"/>
        <end position="929"/>
    </location>
</feature>
<dbReference type="GO" id="GO:0007173">
    <property type="term" value="P:epidermal growth factor receptor signaling pathway"/>
    <property type="evidence" value="ECO:0007669"/>
    <property type="project" value="TreeGrafter"/>
</dbReference>
<feature type="compositionally biased region" description="Low complexity" evidence="2">
    <location>
        <begin position="967"/>
        <end position="977"/>
    </location>
</feature>
<feature type="compositionally biased region" description="Basic and acidic residues" evidence="2">
    <location>
        <begin position="618"/>
        <end position="640"/>
    </location>
</feature>
<dbReference type="InterPro" id="IPR012461">
    <property type="entry name" value="SACK1"/>
</dbReference>
<evidence type="ECO:0000256" key="2">
    <source>
        <dbReference type="SAM" id="MobiDB-lite"/>
    </source>
</evidence>
<feature type="compositionally biased region" description="Polar residues" evidence="2">
    <location>
        <begin position="462"/>
        <end position="474"/>
    </location>
</feature>
<feature type="compositionally biased region" description="Polar residues" evidence="2">
    <location>
        <begin position="380"/>
        <end position="393"/>
    </location>
</feature>
<feature type="compositionally biased region" description="Polar residues" evidence="2">
    <location>
        <begin position="212"/>
        <end position="223"/>
    </location>
</feature>
<evidence type="ECO:0000313" key="5">
    <source>
        <dbReference type="Proteomes" id="UP000314294"/>
    </source>
</evidence>
<feature type="region of interest" description="Disordered" evidence="2">
    <location>
        <begin position="454"/>
        <end position="586"/>
    </location>
</feature>
<dbReference type="EMBL" id="SRLO01000788">
    <property type="protein sequence ID" value="TNN46448.1"/>
    <property type="molecule type" value="Genomic_DNA"/>
</dbReference>
<feature type="compositionally biased region" description="Low complexity" evidence="2">
    <location>
        <begin position="807"/>
        <end position="818"/>
    </location>
</feature>
<dbReference type="Gene3D" id="3.30.870.10">
    <property type="entry name" value="Endonuclease Chain A"/>
    <property type="match status" value="1"/>
</dbReference>
<feature type="compositionally biased region" description="Polar residues" evidence="2">
    <location>
        <begin position="282"/>
        <end position="297"/>
    </location>
</feature>
<feature type="compositionally biased region" description="Low complexity" evidence="2">
    <location>
        <begin position="1193"/>
        <end position="1208"/>
    </location>
</feature>
<feature type="compositionally biased region" description="Basic and acidic residues" evidence="2">
    <location>
        <begin position="416"/>
        <end position="440"/>
    </location>
</feature>
<protein>
    <submittedName>
        <fullName evidence="4">Protein FAM83H</fullName>
    </submittedName>
</protein>
<feature type="compositionally biased region" description="Low complexity" evidence="2">
    <location>
        <begin position="403"/>
        <end position="415"/>
    </location>
</feature>
<feature type="region of interest" description="Disordered" evidence="2">
    <location>
        <begin position="159"/>
        <end position="312"/>
    </location>
</feature>
<feature type="compositionally biased region" description="Basic and acidic residues" evidence="2">
    <location>
        <begin position="1127"/>
        <end position="1144"/>
    </location>
</feature>
<organism evidence="4 5">
    <name type="scientific">Liparis tanakae</name>
    <name type="common">Tanaka's snailfish</name>
    <dbReference type="NCBI Taxonomy" id="230148"/>
    <lineage>
        <taxon>Eukaryota</taxon>
        <taxon>Metazoa</taxon>
        <taxon>Chordata</taxon>
        <taxon>Craniata</taxon>
        <taxon>Vertebrata</taxon>
        <taxon>Euteleostomi</taxon>
        <taxon>Actinopterygii</taxon>
        <taxon>Neopterygii</taxon>
        <taxon>Teleostei</taxon>
        <taxon>Neoteleostei</taxon>
        <taxon>Acanthomorphata</taxon>
        <taxon>Eupercaria</taxon>
        <taxon>Perciformes</taxon>
        <taxon>Cottioidei</taxon>
        <taxon>Cottales</taxon>
        <taxon>Liparidae</taxon>
        <taxon>Liparis</taxon>
    </lineage>
</organism>
<feature type="region of interest" description="Disordered" evidence="2">
    <location>
        <begin position="86"/>
        <end position="109"/>
    </location>
</feature>
<evidence type="ECO:0000313" key="4">
    <source>
        <dbReference type="EMBL" id="TNN46448.1"/>
    </source>
</evidence>
<feature type="compositionally biased region" description="Polar residues" evidence="2">
    <location>
        <begin position="820"/>
        <end position="840"/>
    </location>
</feature>
<feature type="compositionally biased region" description="Low complexity" evidence="2">
    <location>
        <begin position="1001"/>
        <end position="1015"/>
    </location>
</feature>
<dbReference type="OrthoDB" id="9832446at2759"/>
<feature type="compositionally biased region" description="Basic and acidic residues" evidence="2">
    <location>
        <begin position="1253"/>
        <end position="1266"/>
    </location>
</feature>
<feature type="compositionally biased region" description="Polar residues" evidence="2">
    <location>
        <begin position="719"/>
        <end position="738"/>
    </location>
</feature>
<dbReference type="Proteomes" id="UP000314294">
    <property type="component" value="Unassembled WGS sequence"/>
</dbReference>
<sequence>MQSGRKYAMDAHSDLLSPSSFMWSFEKLHRCMAHLFLGQLVSTFDEEFRILYAQSQPLMIEEFSPMEGLSLSKKRQYPSDRQLYREPKKFPSMDPLHPEEWPRRSSEERTDWRMMPPRKEAMHGPTDVYGRFISQQPRMDPAFDPGPSKMPMMENPGFKRHGYVEDAPGRHSYPFLQQGMPEPENQGRPPPRGQQPGPGPGTEAEYSGYNKFWNQDFYSSVQDSEPGLPQEMEPHDNFDPVLNYLSSTTNADFDQGSDKILPASDLSFGSSHTRRLNVGQPHASQTSPSPSNASEQDPNVERKDPQVKQGLRNWRISSYLSAYDNPAEEGLPSEPLDGPDAFEEPSNPIQQTPGINIYLPKIPNVREFRVPAIPRASQMPSYAKTNVQEQPSQLPDEPIAVQTTPTPSESSSSTTDMEKMEEGELKEPKTSALRREESFRRKYNVVVPRSSRLRSSMIFSSLDQQHSFQDTKTALDQPDEDADKTEAEQIKAPFALGQRRATTREPIEWSRFMKSSALDSSATDPSKPEDGNSKQGDKDSPKDDKSKDPSEAQEPLKPAAEDPCMPQSKPRTVQAEQPPGYLLSTPFYMDMSDPDNRLMFFKELAAKRKASLAAGAEKSNEKAPMKPPTELKDNTADKNVDPLPKASSEKIAGTSIAERLLDKNVPAEDSGETVPIVSPSVDACDNKQSSQVKTGANTPQSSHQEPTRVSARSEEIELKNQSAATLPVSAQTEATQSKQPEEPGLATAAVRESSSSPPPAPPQIHSTPPHATPSSASVAQGPDGSETSAASVAQAETVSSHVTPEGSSSTPPSSTLSLHAQDSSSPSAPEPSQLTSSENLSAADPPHVESDVSPPAGLEANTSSSQSRKETDSEPSGGPTPSKQDVPESEDVSAPKGVGEMSPDLGPSKNLEAGSTPPRLSPSLPGSSLQNVSELESKSIPSPNDTITSPPSTADTPPKLIRDNKLSCPPSNSSCSPVRNNKFPCPPSYSSCSSVRPNKLSCPPSYSSCFPSEKPATPPSEPEPTVSPTPVETVSCSPPLAEAVGAVLSPEAETILTALHSPSDTACVLKQVATDSTEASKLPATETLSPTELASKVPTEPALPGKTPECVTPEPPPADPPVSAEHVNLDRQSEANKEPERPDPGEIATGDTEAAKEVNKASAEESACNDETNEHEEKKPPEVPSGDVVPAVPQSKQPKSSPSRYQSSTANVLSSSNLRDDTKLLLGQISANSQSRIEAAKESPVTDDEKEDEADKNAKREKERGIRSLNRGTTHKTNQEREKLLEKIQTMRKDRKVYSRFEVTDCSMKAGGPGAQVDQVLRWTSSFRVTGSMSDSHL</sequence>
<evidence type="ECO:0000259" key="3">
    <source>
        <dbReference type="Pfam" id="PF07894"/>
    </source>
</evidence>
<feature type="domain" description="Scaffolding anchor of CK1" evidence="3">
    <location>
        <begin position="11"/>
        <end position="57"/>
    </location>
</feature>
<proteinExistence type="inferred from homology"/>
<feature type="compositionally biased region" description="Low complexity" evidence="2">
    <location>
        <begin position="763"/>
        <end position="777"/>
    </location>
</feature>
<keyword evidence="5" id="KW-1185">Reference proteome</keyword>
<feature type="compositionally biased region" description="Pro residues" evidence="2">
    <location>
        <begin position="1016"/>
        <end position="1027"/>
    </location>
</feature>
<dbReference type="Pfam" id="PF07894">
    <property type="entry name" value="SACK1"/>
    <property type="match status" value="1"/>
</dbReference>
<feature type="compositionally biased region" description="Polar residues" evidence="2">
    <location>
        <begin position="686"/>
        <end position="704"/>
    </location>
</feature>
<feature type="region of interest" description="Disordered" evidence="2">
    <location>
        <begin position="380"/>
        <end position="441"/>
    </location>
</feature>
<dbReference type="GO" id="GO:0019901">
    <property type="term" value="F:protein kinase binding"/>
    <property type="evidence" value="ECO:0007669"/>
    <property type="project" value="TreeGrafter"/>
</dbReference>
<dbReference type="InterPro" id="IPR050944">
    <property type="entry name" value="FAM83"/>
</dbReference>
<comment type="caution">
    <text evidence="4">The sequence shown here is derived from an EMBL/GenBank/DDBJ whole genome shotgun (WGS) entry which is preliminary data.</text>
</comment>
<reference evidence="4 5" key="1">
    <citation type="submission" date="2019-03" db="EMBL/GenBank/DDBJ databases">
        <title>First draft genome of Liparis tanakae, snailfish: a comprehensive survey of snailfish specific genes.</title>
        <authorList>
            <person name="Kim W."/>
            <person name="Song I."/>
            <person name="Jeong J.-H."/>
            <person name="Kim D."/>
            <person name="Kim S."/>
            <person name="Ryu S."/>
            <person name="Song J.Y."/>
            <person name="Lee S.K."/>
        </authorList>
    </citation>
    <scope>NUCLEOTIDE SEQUENCE [LARGE SCALE GENOMIC DNA]</scope>
    <source>
        <tissue evidence="4">Muscle</tissue>
    </source>
</reference>
<feature type="region of interest" description="Disordered" evidence="2">
    <location>
        <begin position="1075"/>
        <end position="1281"/>
    </location>
</feature>
<feature type="compositionally biased region" description="Polar residues" evidence="2">
    <location>
        <begin position="785"/>
        <end position="806"/>
    </location>
</feature>
<gene>
    <name evidence="4" type="primary">fam83h_2</name>
    <name evidence="4" type="ORF">EYF80_043364</name>
</gene>
<comment type="similarity">
    <text evidence="1">Belongs to the FAM83 family.</text>
</comment>
<feature type="compositionally biased region" description="Basic and acidic residues" evidence="2">
    <location>
        <begin position="1153"/>
        <end position="1163"/>
    </location>
</feature>
<feature type="compositionally biased region" description="Pro residues" evidence="2">
    <location>
        <begin position="188"/>
        <end position="199"/>
    </location>
</feature>
<accession>A0A4Z2FYR3</accession>
<feature type="region of interest" description="Disordered" evidence="2">
    <location>
        <begin position="609"/>
        <end position="1034"/>
    </location>
</feature>
<dbReference type="PANTHER" id="PTHR16181">
    <property type="entry name" value="PROTEIN FAM83A-RELATED"/>
    <property type="match status" value="1"/>
</dbReference>
<evidence type="ECO:0000256" key="1">
    <source>
        <dbReference type="ARBA" id="ARBA00006937"/>
    </source>
</evidence>